<proteinExistence type="predicted"/>
<evidence type="ECO:0000313" key="2">
    <source>
        <dbReference type="EMBL" id="MBZ5714935.1"/>
    </source>
</evidence>
<feature type="region of interest" description="Disordered" evidence="1">
    <location>
        <begin position="1"/>
        <end position="21"/>
    </location>
</feature>
<dbReference type="RefSeq" id="WP_224196667.1">
    <property type="nucleotide sequence ID" value="NZ_JAIRAU010000052.1"/>
</dbReference>
<organism evidence="2 3">
    <name type="scientific">Nannocystis pusilla</name>
    <dbReference type="NCBI Taxonomy" id="889268"/>
    <lineage>
        <taxon>Bacteria</taxon>
        <taxon>Pseudomonadati</taxon>
        <taxon>Myxococcota</taxon>
        <taxon>Polyangia</taxon>
        <taxon>Nannocystales</taxon>
        <taxon>Nannocystaceae</taxon>
        <taxon>Nannocystis</taxon>
    </lineage>
</organism>
<keyword evidence="3" id="KW-1185">Reference proteome</keyword>
<evidence type="ECO:0000256" key="1">
    <source>
        <dbReference type="SAM" id="MobiDB-lite"/>
    </source>
</evidence>
<evidence type="ECO:0000313" key="3">
    <source>
        <dbReference type="Proteomes" id="UP001139031"/>
    </source>
</evidence>
<accession>A0ABS7U396</accession>
<comment type="caution">
    <text evidence="2">The sequence shown here is derived from an EMBL/GenBank/DDBJ whole genome shotgun (WGS) entry which is preliminary data.</text>
</comment>
<dbReference type="Proteomes" id="UP001139031">
    <property type="component" value="Unassembled WGS sequence"/>
</dbReference>
<sequence length="368" mass="38033">MSRASLSRRAGHVDPHSPGHRRARRFHFASRFAVFAVGMGVARVAAAASPPTIAWDAPPGCPDTGALTAEIARHLDTAADTDLPVDIRVQARPADGRWSVVVVIAADGRTQERTLAVESCEAAVRAAAFVIAIAVDPAGREPPPDVVPAPPAPAPPPAAKAIDPVEPAPAPVLPAVAGEEFDPLAAGAAPRPRRPRRVRGLLQVGPAVQVGMLPVDPGIAAAGGLLWPRARLTLGYTRWFAAEVRHDGARPYGADLAVHAAQLRGGPVLRAGPLELPLQVGLELGALQAAGVGGDSNYGATTLWGAASLGAGLAWAPRALQGFAALVVLAEAAVALRRPRFVFTGDLEVHQVGPAAFRGFLLVEARFP</sequence>
<name>A0ABS7U396_9BACT</name>
<protein>
    <submittedName>
        <fullName evidence="2">Uncharacterized protein</fullName>
    </submittedName>
</protein>
<dbReference type="EMBL" id="JAIRAU010000052">
    <property type="protein sequence ID" value="MBZ5714935.1"/>
    <property type="molecule type" value="Genomic_DNA"/>
</dbReference>
<reference evidence="2" key="1">
    <citation type="submission" date="2021-08" db="EMBL/GenBank/DDBJ databases">
        <authorList>
            <person name="Stevens D.C."/>
        </authorList>
    </citation>
    <scope>NUCLEOTIDE SEQUENCE</scope>
    <source>
        <strain evidence="2">DSM 53165</strain>
    </source>
</reference>
<gene>
    <name evidence="2" type="ORF">K7C98_37355</name>
</gene>